<accession>A0ABU9DFV7</accession>
<dbReference type="PANTHER" id="PTHR42789:SF1">
    <property type="entry name" value="D-ISOMER SPECIFIC 2-HYDROXYACID DEHYDROGENASE FAMILY PROTEIN (AFU_ORTHOLOGUE AFUA_6G10090)"/>
    <property type="match status" value="1"/>
</dbReference>
<keyword evidence="2 4" id="KW-0560">Oxidoreductase</keyword>
<evidence type="ECO:0000256" key="4">
    <source>
        <dbReference type="RuleBase" id="RU003719"/>
    </source>
</evidence>
<dbReference type="PANTHER" id="PTHR42789">
    <property type="entry name" value="D-ISOMER SPECIFIC 2-HYDROXYACID DEHYDROGENASE FAMILY PROTEIN (AFU_ORTHOLOGUE AFUA_6G10090)"/>
    <property type="match status" value="1"/>
</dbReference>
<keyword evidence="8" id="KW-1185">Reference proteome</keyword>
<dbReference type="RefSeq" id="WP_341413681.1">
    <property type="nucleotide sequence ID" value="NZ_JBBPCC010000001.1"/>
</dbReference>
<comment type="similarity">
    <text evidence="1 4">Belongs to the D-isomer specific 2-hydroxyacid dehydrogenase family.</text>
</comment>
<dbReference type="InterPro" id="IPR036291">
    <property type="entry name" value="NAD(P)-bd_dom_sf"/>
</dbReference>
<dbReference type="PROSITE" id="PS00670">
    <property type="entry name" value="D_2_HYDROXYACID_DH_2"/>
    <property type="match status" value="1"/>
</dbReference>
<dbReference type="CDD" id="cd12172">
    <property type="entry name" value="PGDH_like_2"/>
    <property type="match status" value="1"/>
</dbReference>
<organism evidence="7 8">
    <name type="scientific">Paenibacillus filicis</name>
    <dbReference type="NCBI Taxonomy" id="669464"/>
    <lineage>
        <taxon>Bacteria</taxon>
        <taxon>Bacillati</taxon>
        <taxon>Bacillota</taxon>
        <taxon>Bacilli</taxon>
        <taxon>Bacillales</taxon>
        <taxon>Paenibacillaceae</taxon>
        <taxon>Paenibacillus</taxon>
    </lineage>
</organism>
<dbReference type="Pfam" id="PF00389">
    <property type="entry name" value="2-Hacid_dh"/>
    <property type="match status" value="1"/>
</dbReference>
<dbReference type="InterPro" id="IPR050857">
    <property type="entry name" value="D-2-hydroxyacid_DH"/>
</dbReference>
<evidence type="ECO:0000256" key="3">
    <source>
        <dbReference type="ARBA" id="ARBA00023027"/>
    </source>
</evidence>
<evidence type="ECO:0000256" key="2">
    <source>
        <dbReference type="ARBA" id="ARBA00023002"/>
    </source>
</evidence>
<dbReference type="InterPro" id="IPR006139">
    <property type="entry name" value="D-isomer_2_OHA_DH_cat_dom"/>
</dbReference>
<evidence type="ECO:0000313" key="7">
    <source>
        <dbReference type="EMBL" id="MEK8126628.1"/>
    </source>
</evidence>
<protein>
    <submittedName>
        <fullName evidence="7">Phosphoglycerate dehydrogenase</fullName>
    </submittedName>
</protein>
<sequence length="320" mass="34637">MTKILITPKSFANYKEAVYPLILEQGYEIIENTTGRTLTEAEIVELAGEGVAGIIIGVDPLPGSVLEQCRDVRAISKYGMGMDNIDLDKAKELGIGVRNAAGSNHISVAEHAIGLLFAIARHIPHNVASVKQGHWERAMGIELTGKIIGLVGGGQIGREVAIRAKGLGMQPVIYDPFLRDESFLEAHGIRREHDLDRLLEQADVISLHVPYTPETKHLIGERTLGLMKPSAILINTSRGELVDEDALYRALTGGALAGAAQDVFSVEPPDGGHPLLQLDRFLLTSHTGAFTREAVARMATLSTHNLLDLLNELPARTRTS</sequence>
<gene>
    <name evidence="7" type="ORF">WMW72_01760</name>
</gene>
<proteinExistence type="inferred from homology"/>
<dbReference type="InterPro" id="IPR006140">
    <property type="entry name" value="D-isomer_DH_NAD-bd"/>
</dbReference>
<dbReference type="PROSITE" id="PS00671">
    <property type="entry name" value="D_2_HYDROXYACID_DH_3"/>
    <property type="match status" value="1"/>
</dbReference>
<dbReference type="SUPFAM" id="SSF52283">
    <property type="entry name" value="Formate/glycerate dehydrogenase catalytic domain-like"/>
    <property type="match status" value="1"/>
</dbReference>
<evidence type="ECO:0000256" key="1">
    <source>
        <dbReference type="ARBA" id="ARBA00005854"/>
    </source>
</evidence>
<dbReference type="EMBL" id="JBBPCC010000001">
    <property type="protein sequence ID" value="MEK8126628.1"/>
    <property type="molecule type" value="Genomic_DNA"/>
</dbReference>
<keyword evidence="3" id="KW-0520">NAD</keyword>
<reference evidence="7 8" key="1">
    <citation type="submission" date="2024-04" db="EMBL/GenBank/DDBJ databases">
        <title>draft genome sequnece of Paenibacillus filicis.</title>
        <authorList>
            <person name="Kim D.-U."/>
        </authorList>
    </citation>
    <scope>NUCLEOTIDE SEQUENCE [LARGE SCALE GENOMIC DNA]</scope>
    <source>
        <strain evidence="7 8">KACC14197</strain>
    </source>
</reference>
<dbReference type="Proteomes" id="UP001469365">
    <property type="component" value="Unassembled WGS sequence"/>
</dbReference>
<dbReference type="Gene3D" id="3.40.50.720">
    <property type="entry name" value="NAD(P)-binding Rossmann-like Domain"/>
    <property type="match status" value="2"/>
</dbReference>
<name>A0ABU9DFV7_9BACL</name>
<dbReference type="Pfam" id="PF02826">
    <property type="entry name" value="2-Hacid_dh_C"/>
    <property type="match status" value="1"/>
</dbReference>
<comment type="caution">
    <text evidence="7">The sequence shown here is derived from an EMBL/GenBank/DDBJ whole genome shotgun (WGS) entry which is preliminary data.</text>
</comment>
<evidence type="ECO:0000313" key="8">
    <source>
        <dbReference type="Proteomes" id="UP001469365"/>
    </source>
</evidence>
<evidence type="ECO:0000259" key="5">
    <source>
        <dbReference type="Pfam" id="PF00389"/>
    </source>
</evidence>
<feature type="domain" description="D-isomer specific 2-hydroxyacid dehydrogenase NAD-binding" evidence="6">
    <location>
        <begin position="113"/>
        <end position="288"/>
    </location>
</feature>
<dbReference type="InterPro" id="IPR029753">
    <property type="entry name" value="D-isomer_DH_CS"/>
</dbReference>
<feature type="domain" description="D-isomer specific 2-hydroxyacid dehydrogenase catalytic" evidence="5">
    <location>
        <begin position="17"/>
        <end position="315"/>
    </location>
</feature>
<dbReference type="SUPFAM" id="SSF51735">
    <property type="entry name" value="NAD(P)-binding Rossmann-fold domains"/>
    <property type="match status" value="1"/>
</dbReference>
<evidence type="ECO:0000259" key="6">
    <source>
        <dbReference type="Pfam" id="PF02826"/>
    </source>
</evidence>